<keyword evidence="4" id="KW-0111">Calcium/phospholipid-binding</keyword>
<dbReference type="InterPro" id="IPR018502">
    <property type="entry name" value="Annexin_repeat"/>
</dbReference>
<dbReference type="SMART" id="SM00335">
    <property type="entry name" value="ANX"/>
    <property type="match status" value="6"/>
</dbReference>
<dbReference type="SUPFAM" id="SSF47874">
    <property type="entry name" value="Annexin"/>
    <property type="match status" value="2"/>
</dbReference>
<proteinExistence type="inferred from homology"/>
<protein>
    <recommendedName>
        <fullName evidence="4">Annexin</fullName>
    </recommendedName>
</protein>
<reference evidence="6" key="3">
    <citation type="submission" date="2023-05" db="EMBL/GenBank/DDBJ databases">
        <authorList>
            <person name="Smith C.H."/>
        </authorList>
    </citation>
    <scope>NUCLEOTIDE SEQUENCE</scope>
    <source>
        <strain evidence="6">CHS0354</strain>
        <tissue evidence="6">Mantle</tissue>
    </source>
</reference>
<feature type="region of interest" description="Disordered" evidence="5">
    <location>
        <begin position="204"/>
        <end position="350"/>
    </location>
</feature>
<dbReference type="PANTHER" id="PTHR10502">
    <property type="entry name" value="ANNEXIN"/>
    <property type="match status" value="1"/>
</dbReference>
<gene>
    <name evidence="6" type="ORF">CHS0354_017536</name>
</gene>
<dbReference type="PROSITE" id="PS51897">
    <property type="entry name" value="ANNEXIN_2"/>
    <property type="match status" value="4"/>
</dbReference>
<dbReference type="PROSITE" id="PS00223">
    <property type="entry name" value="ANNEXIN_1"/>
    <property type="match status" value="2"/>
</dbReference>
<dbReference type="Proteomes" id="UP001195483">
    <property type="component" value="Unassembled WGS sequence"/>
</dbReference>
<sequence>MSYLVFRQHKLSKYQNGEIDMVTKSATFLNILVKKNHAQVKTTFEEYKKLYGHDVYHGIVKAMMGDAKEGYIGLAKAIEDPISFYAEKFRECFAGMGTNERELIRLVVSRSEIDLEFIKVRYREIYKKTLKESVGEECSGNYKTVLLAVIGENDGMDERSKPAEVSVCKISETKSQAKNAPEGKEVTVHTPKFEVKGKNVVKFDEDVKDGGEKPRGDDDKVSRADESQEIEGDRSEAKDEQNEDGTQKVKNKDQNKGNDRGKIKKEKKCKATDVIDEKYEEMKETDCKREAENDEKTTNKDEQGKSEENEAEKHSDKVEPVASYKDLDKRKSKKDNVKPATESDSKSKDCMVDIVSDEDAKQKASLVPAKGPSDEEDITVLHHALYKDSPVNKETIIRLLSTRTLEERLNLRDKYNLYYNEDVVVAFQNRLSGNFQQLVVALVLEPEVRDAWQLRSALLGFGTDEMTVAHILCTRATVDLQWIKARYSDLYKKELIEDIKSDTSGSTRMLLLDILRMASSENDQQREIENITEEVVQRLWKPGVKATKETDDAIIKVVTLFSQDHLKQVSEKYREMNGMDLMEGIKRSTKGDFQNCLLTLVMSKLDMTTYLVDVLSKILKSFITKDRALINVLMTCFDLHVDMTKILENFQQINGKTLQTIIKQKCSGEYGKLLLELLQT</sequence>
<keyword evidence="3 4" id="KW-0041">Annexin</keyword>
<dbReference type="Gene3D" id="1.10.220.10">
    <property type="entry name" value="Annexin"/>
    <property type="match status" value="6"/>
</dbReference>
<dbReference type="FunFam" id="1.10.220.10:FF:000001">
    <property type="entry name" value="Annexin"/>
    <property type="match status" value="1"/>
</dbReference>
<evidence type="ECO:0000313" key="7">
    <source>
        <dbReference type="Proteomes" id="UP001195483"/>
    </source>
</evidence>
<dbReference type="AlphaFoldDB" id="A0AAE0THE2"/>
<feature type="compositionally biased region" description="Basic and acidic residues" evidence="5">
    <location>
        <begin position="269"/>
        <end position="350"/>
    </location>
</feature>
<reference evidence="6" key="2">
    <citation type="journal article" date="2021" name="Genome Biol. Evol.">
        <title>Developing a high-quality reference genome for a parasitic bivalve with doubly uniparental inheritance (Bivalvia: Unionida).</title>
        <authorList>
            <person name="Smith C.H."/>
        </authorList>
    </citation>
    <scope>NUCLEOTIDE SEQUENCE</scope>
    <source>
        <strain evidence="6">CHS0354</strain>
        <tissue evidence="6">Mantle</tissue>
    </source>
</reference>
<dbReference type="PRINTS" id="PR00196">
    <property type="entry name" value="ANNEXIN"/>
</dbReference>
<comment type="caution">
    <text evidence="6">The sequence shown here is derived from an EMBL/GenBank/DDBJ whole genome shotgun (WGS) entry which is preliminary data.</text>
</comment>
<evidence type="ECO:0000256" key="3">
    <source>
        <dbReference type="ARBA" id="ARBA00023216"/>
    </source>
</evidence>
<evidence type="ECO:0000313" key="6">
    <source>
        <dbReference type="EMBL" id="KAK3609683.1"/>
    </source>
</evidence>
<keyword evidence="2 4" id="KW-0677">Repeat</keyword>
<dbReference type="GO" id="GO:0005737">
    <property type="term" value="C:cytoplasm"/>
    <property type="evidence" value="ECO:0007669"/>
    <property type="project" value="TreeGrafter"/>
</dbReference>
<comment type="similarity">
    <text evidence="1 4">Belongs to the annexin family.</text>
</comment>
<accession>A0AAE0THE2</accession>
<keyword evidence="4" id="KW-0106">Calcium</keyword>
<evidence type="ECO:0000256" key="1">
    <source>
        <dbReference type="ARBA" id="ARBA00007831"/>
    </source>
</evidence>
<dbReference type="GO" id="GO:0005544">
    <property type="term" value="F:calcium-dependent phospholipid binding"/>
    <property type="evidence" value="ECO:0007669"/>
    <property type="project" value="UniProtKB-KW"/>
</dbReference>
<feature type="compositionally biased region" description="Basic and acidic residues" evidence="5">
    <location>
        <begin position="204"/>
        <end position="261"/>
    </location>
</feature>
<dbReference type="GO" id="GO:0005634">
    <property type="term" value="C:nucleus"/>
    <property type="evidence" value="ECO:0007669"/>
    <property type="project" value="TreeGrafter"/>
</dbReference>
<keyword evidence="7" id="KW-1185">Reference proteome</keyword>
<evidence type="ECO:0000256" key="2">
    <source>
        <dbReference type="ARBA" id="ARBA00022737"/>
    </source>
</evidence>
<dbReference type="PANTHER" id="PTHR10502:SF175">
    <property type="entry name" value="ANNEXIN A13"/>
    <property type="match status" value="1"/>
</dbReference>
<dbReference type="EMBL" id="JAEAOA010001087">
    <property type="protein sequence ID" value="KAK3609683.1"/>
    <property type="molecule type" value="Genomic_DNA"/>
</dbReference>
<dbReference type="InterPro" id="IPR037104">
    <property type="entry name" value="Annexin_sf"/>
</dbReference>
<dbReference type="Pfam" id="PF00191">
    <property type="entry name" value="Annexin"/>
    <property type="match status" value="6"/>
</dbReference>
<name>A0AAE0THE2_9BIVA</name>
<dbReference type="GO" id="GO:0005886">
    <property type="term" value="C:plasma membrane"/>
    <property type="evidence" value="ECO:0007669"/>
    <property type="project" value="TreeGrafter"/>
</dbReference>
<comment type="domain">
    <text evidence="4">A pair of annexin repeats may form one binding site for calcium and phospholipid.</text>
</comment>
<dbReference type="GO" id="GO:0005509">
    <property type="term" value="F:calcium ion binding"/>
    <property type="evidence" value="ECO:0007669"/>
    <property type="project" value="InterPro"/>
</dbReference>
<dbReference type="InterPro" id="IPR001464">
    <property type="entry name" value="Annexin"/>
</dbReference>
<dbReference type="GO" id="GO:0001786">
    <property type="term" value="F:phosphatidylserine binding"/>
    <property type="evidence" value="ECO:0007669"/>
    <property type="project" value="TreeGrafter"/>
</dbReference>
<reference evidence="6" key="1">
    <citation type="journal article" date="2021" name="Genome Biol. Evol.">
        <title>A High-Quality Reference Genome for a Parasitic Bivalve with Doubly Uniparental Inheritance (Bivalvia: Unionida).</title>
        <authorList>
            <person name="Smith C.H."/>
        </authorList>
    </citation>
    <scope>NUCLEOTIDE SEQUENCE</scope>
    <source>
        <strain evidence="6">CHS0354</strain>
    </source>
</reference>
<dbReference type="GO" id="GO:0012506">
    <property type="term" value="C:vesicle membrane"/>
    <property type="evidence" value="ECO:0007669"/>
    <property type="project" value="TreeGrafter"/>
</dbReference>
<evidence type="ECO:0000256" key="5">
    <source>
        <dbReference type="SAM" id="MobiDB-lite"/>
    </source>
</evidence>
<dbReference type="InterPro" id="IPR018252">
    <property type="entry name" value="Annexin_repeat_CS"/>
</dbReference>
<organism evidence="6 7">
    <name type="scientific">Potamilus streckersoni</name>
    <dbReference type="NCBI Taxonomy" id="2493646"/>
    <lineage>
        <taxon>Eukaryota</taxon>
        <taxon>Metazoa</taxon>
        <taxon>Spiralia</taxon>
        <taxon>Lophotrochozoa</taxon>
        <taxon>Mollusca</taxon>
        <taxon>Bivalvia</taxon>
        <taxon>Autobranchia</taxon>
        <taxon>Heteroconchia</taxon>
        <taxon>Palaeoheterodonta</taxon>
        <taxon>Unionida</taxon>
        <taxon>Unionoidea</taxon>
        <taxon>Unionidae</taxon>
        <taxon>Ambleminae</taxon>
        <taxon>Lampsilini</taxon>
        <taxon>Potamilus</taxon>
    </lineage>
</organism>
<evidence type="ECO:0000256" key="4">
    <source>
        <dbReference type="RuleBase" id="RU003540"/>
    </source>
</evidence>